<dbReference type="Pfam" id="PF01149">
    <property type="entry name" value="Fapy_DNA_glyco"/>
    <property type="match status" value="1"/>
</dbReference>
<keyword evidence="10" id="KW-0234">DNA repair</keyword>
<evidence type="ECO:0000256" key="5">
    <source>
        <dbReference type="ARBA" id="ARBA00022763"/>
    </source>
</evidence>
<evidence type="ECO:0000256" key="3">
    <source>
        <dbReference type="ARBA" id="ARBA00012720"/>
    </source>
</evidence>
<dbReference type="InterPro" id="IPR015886">
    <property type="entry name" value="H2TH_FPG"/>
</dbReference>
<dbReference type="InterPro" id="IPR012319">
    <property type="entry name" value="FPG_cat"/>
</dbReference>
<dbReference type="AlphaFoldDB" id="A0A423PWN6"/>
<evidence type="ECO:0000256" key="14">
    <source>
        <dbReference type="PROSITE-ProRule" id="PRU00391"/>
    </source>
</evidence>
<dbReference type="GO" id="GO:0008270">
    <property type="term" value="F:zinc ion binding"/>
    <property type="evidence" value="ECO:0007669"/>
    <property type="project" value="UniProtKB-KW"/>
</dbReference>
<keyword evidence="9" id="KW-0238">DNA-binding</keyword>
<dbReference type="Gene3D" id="3.20.190.10">
    <property type="entry name" value="MutM-like, N-terminal"/>
    <property type="match status" value="1"/>
</dbReference>
<accession>A0A423PWN6</accession>
<keyword evidence="11" id="KW-0456">Lyase</keyword>
<dbReference type="FunCoup" id="A0A423PWN6">
    <property type="interactions" value="49"/>
</dbReference>
<keyword evidence="6 14" id="KW-0863">Zinc-finger</keyword>
<dbReference type="SUPFAM" id="SSF81624">
    <property type="entry name" value="N-terminal domain of MutM-like DNA repair proteins"/>
    <property type="match status" value="1"/>
</dbReference>
<evidence type="ECO:0000256" key="9">
    <source>
        <dbReference type="ARBA" id="ARBA00023125"/>
    </source>
</evidence>
<dbReference type="Gene3D" id="1.10.8.50">
    <property type="match status" value="1"/>
</dbReference>
<keyword evidence="8" id="KW-0862">Zinc</keyword>
<dbReference type="PANTHER" id="PTHR42697">
    <property type="entry name" value="ENDONUCLEASE 8"/>
    <property type="match status" value="1"/>
</dbReference>
<gene>
    <name evidence="17" type="ORF">SAJA_05115</name>
</gene>
<keyword evidence="13" id="KW-0326">Glycosidase</keyword>
<feature type="domain" description="FPG-type" evidence="15">
    <location>
        <begin position="234"/>
        <end position="268"/>
    </location>
</feature>
<dbReference type="Proteomes" id="UP000285310">
    <property type="component" value="Unassembled WGS sequence"/>
</dbReference>
<evidence type="ECO:0000256" key="4">
    <source>
        <dbReference type="ARBA" id="ARBA00022723"/>
    </source>
</evidence>
<evidence type="ECO:0000256" key="11">
    <source>
        <dbReference type="ARBA" id="ARBA00023239"/>
    </source>
</evidence>
<dbReference type="InParanoid" id="A0A423PWN6"/>
<dbReference type="InterPro" id="IPR010663">
    <property type="entry name" value="Znf_FPG/IleRS"/>
</dbReference>
<dbReference type="GO" id="GO:0140078">
    <property type="term" value="F:class I DNA-(apurinic or apyrimidinic site) endonuclease activity"/>
    <property type="evidence" value="ECO:0007669"/>
    <property type="project" value="UniProtKB-EC"/>
</dbReference>
<dbReference type="InterPro" id="IPR035937">
    <property type="entry name" value="FPG_N"/>
</dbReference>
<sequence>MVDDIAKAVANRDAQRVFFAFERFKGFEAALAGRRVTGVSARGKAVLIYFAARGDDGPWCVYSHNQLYGKWRITKAGTEPKTRRQLRFAIFTKDKTARLYSASDIRLVRPDDLARIGYIDKLGPDPLNEDLTRADIRARIAETTFAKRGLGGLLLNQGFIAGIGNYLRSEILFVAGIAAKTRPADLSDTQQDRLADAVVTLIWRAYELKGVTNTPERVAALKKQGMRHGARRHMVFARAGKACYECATPIEKIDVASRRLYYCPTCQPA</sequence>
<comment type="similarity">
    <text evidence="2">Belongs to the FPG family.</text>
</comment>
<keyword evidence="18" id="KW-1185">Reference proteome</keyword>
<evidence type="ECO:0000313" key="17">
    <source>
        <dbReference type="EMBL" id="ROO30020.1"/>
    </source>
</evidence>
<dbReference type="SUPFAM" id="SSF46946">
    <property type="entry name" value="S13-like H2TH domain"/>
    <property type="match status" value="1"/>
</dbReference>
<comment type="cofactor">
    <cofactor evidence="1">
        <name>Zn(2+)</name>
        <dbReference type="ChEBI" id="CHEBI:29105"/>
    </cofactor>
</comment>
<evidence type="ECO:0000256" key="10">
    <source>
        <dbReference type="ARBA" id="ARBA00023204"/>
    </source>
</evidence>
<dbReference type="Pfam" id="PF06827">
    <property type="entry name" value="zf-FPG_IleRS"/>
    <property type="match status" value="1"/>
</dbReference>
<protein>
    <recommendedName>
        <fullName evidence="3">DNA-(apurinic or apyrimidinic site) lyase</fullName>
        <ecNumber evidence="3">4.2.99.18</ecNumber>
    </recommendedName>
</protein>
<evidence type="ECO:0000313" key="18">
    <source>
        <dbReference type="Proteomes" id="UP000285310"/>
    </source>
</evidence>
<dbReference type="PROSITE" id="PS51066">
    <property type="entry name" value="ZF_FPG_2"/>
    <property type="match status" value="1"/>
</dbReference>
<organism evidence="17 18">
    <name type="scientific">Salinisphaera japonica YTM-1</name>
    <dbReference type="NCBI Taxonomy" id="1209778"/>
    <lineage>
        <taxon>Bacteria</taxon>
        <taxon>Pseudomonadati</taxon>
        <taxon>Pseudomonadota</taxon>
        <taxon>Gammaproteobacteria</taxon>
        <taxon>Salinisphaerales</taxon>
        <taxon>Salinisphaeraceae</taxon>
        <taxon>Salinisphaera</taxon>
    </lineage>
</organism>
<dbReference type="InterPro" id="IPR000214">
    <property type="entry name" value="Znf_DNA_glyclase/AP_lyase"/>
</dbReference>
<keyword evidence="7" id="KW-0378">Hydrolase</keyword>
<name>A0A423PWN6_9GAMM</name>
<dbReference type="GO" id="GO:0003684">
    <property type="term" value="F:damaged DNA binding"/>
    <property type="evidence" value="ECO:0007669"/>
    <property type="project" value="InterPro"/>
</dbReference>
<comment type="caution">
    <text evidence="17">The sequence shown here is derived from an EMBL/GenBank/DDBJ whole genome shotgun (WGS) entry which is preliminary data.</text>
</comment>
<keyword evidence="4" id="KW-0479">Metal-binding</keyword>
<dbReference type="EC" id="4.2.99.18" evidence="3"/>
<proteinExistence type="inferred from homology"/>
<keyword evidence="5" id="KW-0227">DNA damage</keyword>
<evidence type="ECO:0000256" key="2">
    <source>
        <dbReference type="ARBA" id="ARBA00009409"/>
    </source>
</evidence>
<evidence type="ECO:0000256" key="8">
    <source>
        <dbReference type="ARBA" id="ARBA00022833"/>
    </source>
</evidence>
<evidence type="ECO:0000256" key="1">
    <source>
        <dbReference type="ARBA" id="ARBA00001947"/>
    </source>
</evidence>
<evidence type="ECO:0000259" key="15">
    <source>
        <dbReference type="PROSITE" id="PS51066"/>
    </source>
</evidence>
<feature type="domain" description="Formamidopyrimidine-DNA glycosylase catalytic" evidence="16">
    <location>
        <begin position="1"/>
        <end position="89"/>
    </location>
</feature>
<dbReference type="Pfam" id="PF06831">
    <property type="entry name" value="H2TH"/>
    <property type="match status" value="1"/>
</dbReference>
<evidence type="ECO:0000256" key="6">
    <source>
        <dbReference type="ARBA" id="ARBA00022771"/>
    </source>
</evidence>
<dbReference type="GO" id="GO:0006284">
    <property type="term" value="P:base-excision repair"/>
    <property type="evidence" value="ECO:0007669"/>
    <property type="project" value="InterPro"/>
</dbReference>
<evidence type="ECO:0000256" key="7">
    <source>
        <dbReference type="ARBA" id="ARBA00022801"/>
    </source>
</evidence>
<keyword evidence="12" id="KW-0511">Multifunctional enzyme</keyword>
<evidence type="ECO:0000256" key="12">
    <source>
        <dbReference type="ARBA" id="ARBA00023268"/>
    </source>
</evidence>
<dbReference type="GO" id="GO:0000703">
    <property type="term" value="F:oxidized pyrimidine nucleobase lesion DNA N-glycosylase activity"/>
    <property type="evidence" value="ECO:0007669"/>
    <property type="project" value="TreeGrafter"/>
</dbReference>
<dbReference type="NCBIfam" id="NF007763">
    <property type="entry name" value="PRK10445.1"/>
    <property type="match status" value="1"/>
</dbReference>
<dbReference type="InterPro" id="IPR010979">
    <property type="entry name" value="Ribosomal_uS13-like_H2TH"/>
</dbReference>
<evidence type="ECO:0000256" key="13">
    <source>
        <dbReference type="ARBA" id="ARBA00023295"/>
    </source>
</evidence>
<dbReference type="PANTHER" id="PTHR42697:SF1">
    <property type="entry name" value="ENDONUCLEASE 8"/>
    <property type="match status" value="1"/>
</dbReference>
<dbReference type="SMART" id="SM00898">
    <property type="entry name" value="Fapy_DNA_glyco"/>
    <property type="match status" value="1"/>
</dbReference>
<dbReference type="SUPFAM" id="SSF57716">
    <property type="entry name" value="Glucocorticoid receptor-like (DNA-binding domain)"/>
    <property type="match status" value="1"/>
</dbReference>
<dbReference type="PROSITE" id="PS51068">
    <property type="entry name" value="FPG_CAT"/>
    <property type="match status" value="1"/>
</dbReference>
<reference evidence="17 18" key="1">
    <citation type="submission" date="2013-10" db="EMBL/GenBank/DDBJ databases">
        <title>Salinisphaera japonica YTM-1 Genome Sequencing.</title>
        <authorList>
            <person name="Lai Q."/>
            <person name="Li C."/>
            <person name="Shao Z."/>
        </authorList>
    </citation>
    <scope>NUCLEOTIDE SEQUENCE [LARGE SCALE GENOMIC DNA]</scope>
    <source>
        <strain evidence="17 18">YTM-1</strain>
    </source>
</reference>
<dbReference type="EMBL" id="AYKG01000012">
    <property type="protein sequence ID" value="ROO30020.1"/>
    <property type="molecule type" value="Genomic_DNA"/>
</dbReference>
<evidence type="ECO:0000259" key="16">
    <source>
        <dbReference type="PROSITE" id="PS51068"/>
    </source>
</evidence>
<dbReference type="SMART" id="SM01232">
    <property type="entry name" value="H2TH"/>
    <property type="match status" value="1"/>
</dbReference>